<accession>A0ABD2MWR2</accession>
<dbReference type="AlphaFoldDB" id="A0ABD2MWR2"/>
<reference evidence="1 2" key="1">
    <citation type="journal article" date="2021" name="BMC Biol.">
        <title>Horizontally acquired antibacterial genes associated with adaptive radiation of ladybird beetles.</title>
        <authorList>
            <person name="Li H.S."/>
            <person name="Tang X.F."/>
            <person name="Huang Y.H."/>
            <person name="Xu Z.Y."/>
            <person name="Chen M.L."/>
            <person name="Du X.Y."/>
            <person name="Qiu B.Y."/>
            <person name="Chen P.T."/>
            <person name="Zhang W."/>
            <person name="Slipinski A."/>
            <person name="Escalona H.E."/>
            <person name="Waterhouse R.M."/>
            <person name="Zwick A."/>
            <person name="Pang H."/>
        </authorList>
    </citation>
    <scope>NUCLEOTIDE SEQUENCE [LARGE SCALE GENOMIC DNA]</scope>
    <source>
        <strain evidence="1">SYSU2018</strain>
    </source>
</reference>
<dbReference type="Proteomes" id="UP001516400">
    <property type="component" value="Unassembled WGS sequence"/>
</dbReference>
<name>A0ABD2MWR2_9CUCU</name>
<proteinExistence type="predicted"/>
<comment type="caution">
    <text evidence="1">The sequence shown here is derived from an EMBL/GenBank/DDBJ whole genome shotgun (WGS) entry which is preliminary data.</text>
</comment>
<keyword evidence="2" id="KW-1185">Reference proteome</keyword>
<sequence>MTEIPPENVLSFTGHSEEAQKFYKDAGTLAEGVVNIYLPSLIKAKAHMQELEEKQKVFEKDMRQLHEWSTKLKIRAEKIEEASRRNIQL</sequence>
<gene>
    <name evidence="1" type="ORF">HHI36_021416</name>
</gene>
<protein>
    <submittedName>
        <fullName evidence="1">Uncharacterized protein</fullName>
    </submittedName>
</protein>
<organism evidence="1 2">
    <name type="scientific">Cryptolaemus montrouzieri</name>
    <dbReference type="NCBI Taxonomy" id="559131"/>
    <lineage>
        <taxon>Eukaryota</taxon>
        <taxon>Metazoa</taxon>
        <taxon>Ecdysozoa</taxon>
        <taxon>Arthropoda</taxon>
        <taxon>Hexapoda</taxon>
        <taxon>Insecta</taxon>
        <taxon>Pterygota</taxon>
        <taxon>Neoptera</taxon>
        <taxon>Endopterygota</taxon>
        <taxon>Coleoptera</taxon>
        <taxon>Polyphaga</taxon>
        <taxon>Cucujiformia</taxon>
        <taxon>Coccinelloidea</taxon>
        <taxon>Coccinellidae</taxon>
        <taxon>Scymninae</taxon>
        <taxon>Scymnini</taxon>
        <taxon>Cryptolaemus</taxon>
    </lineage>
</organism>
<dbReference type="EMBL" id="JABFTP020000042">
    <property type="protein sequence ID" value="KAL3270908.1"/>
    <property type="molecule type" value="Genomic_DNA"/>
</dbReference>
<evidence type="ECO:0000313" key="1">
    <source>
        <dbReference type="EMBL" id="KAL3270908.1"/>
    </source>
</evidence>
<evidence type="ECO:0000313" key="2">
    <source>
        <dbReference type="Proteomes" id="UP001516400"/>
    </source>
</evidence>